<evidence type="ECO:0000313" key="2">
    <source>
        <dbReference type="Proteomes" id="UP001519305"/>
    </source>
</evidence>
<dbReference type="EMBL" id="JAGINY010000001">
    <property type="protein sequence ID" value="MBP2332856.1"/>
    <property type="molecule type" value="Genomic_DNA"/>
</dbReference>
<evidence type="ECO:0000313" key="1">
    <source>
        <dbReference type="EMBL" id="MBP2332856.1"/>
    </source>
</evidence>
<dbReference type="RefSeq" id="WP_263440905.1">
    <property type="nucleotide sequence ID" value="NZ_CP047357.1"/>
</dbReference>
<sequence length="41" mass="4633">MEIEAVTFATHPITGEVRLSDGAFRDAILELEDELEDDDLR</sequence>
<dbReference type="Proteomes" id="UP001519305">
    <property type="component" value="Unassembled WGS sequence"/>
</dbReference>
<keyword evidence="2" id="KW-1185">Reference proteome</keyword>
<name>A0ABS4U868_9CORY</name>
<comment type="caution">
    <text evidence="1">The sequence shown here is derived from an EMBL/GenBank/DDBJ whole genome shotgun (WGS) entry which is preliminary data.</text>
</comment>
<accession>A0ABS4U868</accession>
<protein>
    <submittedName>
        <fullName evidence="1">Uncharacterized protein</fullName>
    </submittedName>
</protein>
<gene>
    <name evidence="1" type="ORF">JOF33_001555</name>
</gene>
<organism evidence="1 2">
    <name type="scientific">Corynebacterium freneyi</name>
    <dbReference type="NCBI Taxonomy" id="134034"/>
    <lineage>
        <taxon>Bacteria</taxon>
        <taxon>Bacillati</taxon>
        <taxon>Actinomycetota</taxon>
        <taxon>Actinomycetes</taxon>
        <taxon>Mycobacteriales</taxon>
        <taxon>Corynebacteriaceae</taxon>
        <taxon>Corynebacterium</taxon>
    </lineage>
</organism>
<reference evidence="1 2" key="1">
    <citation type="submission" date="2021-03" db="EMBL/GenBank/DDBJ databases">
        <title>Sequencing the genomes of 1000 actinobacteria strains.</title>
        <authorList>
            <person name="Klenk H.-P."/>
        </authorList>
    </citation>
    <scope>NUCLEOTIDE SEQUENCE [LARGE SCALE GENOMIC DNA]</scope>
    <source>
        <strain evidence="1 2">DSM 44506</strain>
    </source>
</reference>
<proteinExistence type="predicted"/>